<dbReference type="RefSeq" id="WP_144237564.1">
    <property type="nucleotide sequence ID" value="NZ_VJWA01000002.1"/>
</dbReference>
<evidence type="ECO:0000313" key="1">
    <source>
        <dbReference type="EMBL" id="TRW14359.1"/>
    </source>
</evidence>
<dbReference type="Pfam" id="PF09550">
    <property type="entry name" value="Phage_TAC_6"/>
    <property type="match status" value="1"/>
</dbReference>
<gene>
    <name evidence="1" type="ORF">FMM06_11650</name>
</gene>
<keyword evidence="2" id="KW-1185">Reference proteome</keyword>
<accession>A0A552U854</accession>
<organism evidence="1 2">
    <name type="scientific">Glacieibacterium frigidum</name>
    <dbReference type="NCBI Taxonomy" id="2593303"/>
    <lineage>
        <taxon>Bacteria</taxon>
        <taxon>Pseudomonadati</taxon>
        <taxon>Pseudomonadota</taxon>
        <taxon>Alphaproteobacteria</taxon>
        <taxon>Sphingomonadales</taxon>
        <taxon>Sphingosinicellaceae</taxon>
        <taxon>Glacieibacterium</taxon>
    </lineage>
</organism>
<dbReference type="Proteomes" id="UP000317894">
    <property type="component" value="Unassembled WGS sequence"/>
</dbReference>
<dbReference type="InterPro" id="IPR019056">
    <property type="entry name" value="Phage_TAC_6"/>
</dbReference>
<sequence>MGADFASAAARAAHIAQGLGWTPDIFWAATPADLRLALGPPPETPGDGDVLRRLMEAYPDG</sequence>
<dbReference type="AlphaFoldDB" id="A0A552U854"/>
<proteinExistence type="predicted"/>
<protein>
    <submittedName>
        <fullName evidence="1">Phage tail assembly chaperone</fullName>
    </submittedName>
</protein>
<dbReference type="EMBL" id="VJWA01000002">
    <property type="protein sequence ID" value="TRW14359.1"/>
    <property type="molecule type" value="Genomic_DNA"/>
</dbReference>
<dbReference type="OrthoDB" id="7582980at2"/>
<comment type="caution">
    <text evidence="1">The sequence shown here is derived from an EMBL/GenBank/DDBJ whole genome shotgun (WGS) entry which is preliminary data.</text>
</comment>
<name>A0A552U854_9SPHN</name>
<reference evidence="1 2" key="1">
    <citation type="submission" date="2019-07" db="EMBL/GenBank/DDBJ databases">
        <title>Novel species isolated from glacier.</title>
        <authorList>
            <person name="Liu Q."/>
            <person name="Xin Y.-H."/>
        </authorList>
    </citation>
    <scope>NUCLEOTIDE SEQUENCE [LARGE SCALE GENOMIC DNA]</scope>
    <source>
        <strain evidence="1 2">LB1R16</strain>
    </source>
</reference>
<evidence type="ECO:0000313" key="2">
    <source>
        <dbReference type="Proteomes" id="UP000317894"/>
    </source>
</evidence>